<feature type="compositionally biased region" description="Basic and acidic residues" evidence="1">
    <location>
        <begin position="42"/>
        <end position="51"/>
    </location>
</feature>
<dbReference type="SUPFAM" id="SSF56436">
    <property type="entry name" value="C-type lectin-like"/>
    <property type="match status" value="1"/>
</dbReference>
<dbReference type="InterPro" id="IPR051043">
    <property type="entry name" value="Sulfatase_Mod_Factor_Kinase"/>
</dbReference>
<dbReference type="InterPro" id="IPR016187">
    <property type="entry name" value="CTDL_fold"/>
</dbReference>
<reference evidence="3 4" key="1">
    <citation type="submission" date="2020-08" db="EMBL/GenBank/DDBJ databases">
        <title>Genomic Encyclopedia of Type Strains, Phase III (KMG-III): the genomes of soil and plant-associated and newly described type strains.</title>
        <authorList>
            <person name="Whitman W."/>
        </authorList>
    </citation>
    <scope>NUCLEOTIDE SEQUENCE [LARGE SCALE GENOMIC DNA]</scope>
    <source>
        <strain evidence="3 4">CECT 3287</strain>
    </source>
</reference>
<accession>A0A7W5AIG5</accession>
<dbReference type="PANTHER" id="PTHR23150:SF19">
    <property type="entry name" value="FORMYLGLYCINE-GENERATING ENZYME"/>
    <property type="match status" value="1"/>
</dbReference>
<organism evidence="3 4">
    <name type="scientific">Actinoplanes campanulatus</name>
    <dbReference type="NCBI Taxonomy" id="113559"/>
    <lineage>
        <taxon>Bacteria</taxon>
        <taxon>Bacillati</taxon>
        <taxon>Actinomycetota</taxon>
        <taxon>Actinomycetes</taxon>
        <taxon>Micromonosporales</taxon>
        <taxon>Micromonosporaceae</taxon>
        <taxon>Actinoplanes</taxon>
    </lineage>
</organism>
<dbReference type="RefSeq" id="WP_183222120.1">
    <property type="nucleotide sequence ID" value="NZ_BMPW01000013.1"/>
</dbReference>
<dbReference type="Gene3D" id="3.90.1580.10">
    <property type="entry name" value="paralog of FGE (formylglycine-generating enzyme)"/>
    <property type="match status" value="2"/>
</dbReference>
<feature type="region of interest" description="Disordered" evidence="1">
    <location>
        <begin position="175"/>
        <end position="194"/>
    </location>
</feature>
<protein>
    <submittedName>
        <fullName evidence="3">Formylglycine-generating enzyme required for sulfatase activity</fullName>
    </submittedName>
</protein>
<evidence type="ECO:0000259" key="2">
    <source>
        <dbReference type="Pfam" id="PF03781"/>
    </source>
</evidence>
<gene>
    <name evidence="3" type="ORF">FHR83_004340</name>
</gene>
<feature type="compositionally biased region" description="Polar residues" evidence="1">
    <location>
        <begin position="179"/>
        <end position="194"/>
    </location>
</feature>
<dbReference type="PANTHER" id="PTHR23150">
    <property type="entry name" value="SULFATASE MODIFYING FACTOR 1, 2"/>
    <property type="match status" value="1"/>
</dbReference>
<feature type="compositionally biased region" description="Basic and acidic residues" evidence="1">
    <location>
        <begin position="136"/>
        <end position="146"/>
    </location>
</feature>
<dbReference type="EMBL" id="JACHXF010000009">
    <property type="protein sequence ID" value="MBB3096666.1"/>
    <property type="molecule type" value="Genomic_DNA"/>
</dbReference>
<proteinExistence type="predicted"/>
<evidence type="ECO:0000313" key="3">
    <source>
        <dbReference type="EMBL" id="MBB3096666.1"/>
    </source>
</evidence>
<feature type="region of interest" description="Disordered" evidence="1">
    <location>
        <begin position="124"/>
        <end position="152"/>
    </location>
</feature>
<evidence type="ECO:0000313" key="4">
    <source>
        <dbReference type="Proteomes" id="UP000590749"/>
    </source>
</evidence>
<dbReference type="Pfam" id="PF03781">
    <property type="entry name" value="FGE-sulfatase"/>
    <property type="match status" value="2"/>
</dbReference>
<name>A0A7W5AIG5_9ACTN</name>
<dbReference type="InterPro" id="IPR005532">
    <property type="entry name" value="SUMF_dom"/>
</dbReference>
<feature type="domain" description="Sulfatase-modifying factor enzyme-like" evidence="2">
    <location>
        <begin position="28"/>
        <end position="141"/>
    </location>
</feature>
<comment type="caution">
    <text evidence="3">The sequence shown here is derived from an EMBL/GenBank/DDBJ whole genome shotgun (WGS) entry which is preliminary data.</text>
</comment>
<dbReference type="GO" id="GO:0120147">
    <property type="term" value="F:formylglycine-generating oxidase activity"/>
    <property type="evidence" value="ECO:0007669"/>
    <property type="project" value="TreeGrafter"/>
</dbReference>
<feature type="domain" description="Sulfatase-modifying factor enzyme-like" evidence="2">
    <location>
        <begin position="145"/>
        <end position="192"/>
    </location>
</feature>
<keyword evidence="4" id="KW-1185">Reference proteome</keyword>
<sequence>MSRCTPSSGRSASADRVPARATGDHGIDQIPVPGQTYAMGDAHGDGVRADGEQPVHDVRVPAFRIDATSVTVADFRSFIEATGFRTDAERYGWSAVFHLALTDPDHVAGRMHGTPWWLGVEGADWAHPGGPSDTAVDDHPVDDPREPATGSAKVIRGGSHLCHDSYCNRYRNAARSADTPDSSTGNTGFRTVAA</sequence>
<evidence type="ECO:0000256" key="1">
    <source>
        <dbReference type="SAM" id="MobiDB-lite"/>
    </source>
</evidence>
<dbReference type="Proteomes" id="UP000590749">
    <property type="component" value="Unassembled WGS sequence"/>
</dbReference>
<feature type="compositionally biased region" description="Polar residues" evidence="1">
    <location>
        <begin position="1"/>
        <end position="11"/>
    </location>
</feature>
<feature type="region of interest" description="Disordered" evidence="1">
    <location>
        <begin position="1"/>
        <end position="51"/>
    </location>
</feature>
<dbReference type="InterPro" id="IPR042095">
    <property type="entry name" value="SUMF_sf"/>
</dbReference>
<dbReference type="AlphaFoldDB" id="A0A7W5AIG5"/>